<keyword evidence="1" id="KW-0732">Signal</keyword>
<gene>
    <name evidence="2" type="ORF">EG328_003022</name>
</gene>
<sequence length="89" mass="9511">MKSTSALAIALLSITASASVLSVRGGARTACETEEGLNHWGHCRVYSQTPPYAATGEQYDCRWQSPCTINQNGCIIFTQDGKKVANCNG</sequence>
<dbReference type="AlphaFoldDB" id="A0A8H3UTY6"/>
<dbReference type="EMBL" id="WNWS01000189">
    <property type="protein sequence ID" value="KAE9975705.1"/>
    <property type="molecule type" value="Genomic_DNA"/>
</dbReference>
<evidence type="ECO:0000256" key="1">
    <source>
        <dbReference type="SAM" id="SignalP"/>
    </source>
</evidence>
<accession>A0A8H3UTY6</accession>
<proteinExistence type="predicted"/>
<evidence type="ECO:0000313" key="2">
    <source>
        <dbReference type="EMBL" id="KAE9975705.1"/>
    </source>
</evidence>
<feature type="signal peptide" evidence="1">
    <location>
        <begin position="1"/>
        <end position="22"/>
    </location>
</feature>
<evidence type="ECO:0000313" key="3">
    <source>
        <dbReference type="Proteomes" id="UP000447873"/>
    </source>
</evidence>
<dbReference type="Proteomes" id="UP000447873">
    <property type="component" value="Unassembled WGS sequence"/>
</dbReference>
<comment type="caution">
    <text evidence="2">The sequence shown here is derived from an EMBL/GenBank/DDBJ whole genome shotgun (WGS) entry which is preliminary data.</text>
</comment>
<protein>
    <submittedName>
        <fullName evidence="2">Uncharacterized protein</fullName>
    </submittedName>
</protein>
<reference evidence="2 3" key="1">
    <citation type="submission" date="2018-12" db="EMBL/GenBank/DDBJ databases">
        <title>Venturia inaequalis Genome Resource.</title>
        <authorList>
            <person name="Lichtner F.J."/>
        </authorList>
    </citation>
    <scope>NUCLEOTIDE SEQUENCE [LARGE SCALE GENOMIC DNA]</scope>
    <source>
        <strain evidence="2 3">120213</strain>
    </source>
</reference>
<organism evidence="2 3">
    <name type="scientific">Venturia inaequalis</name>
    <name type="common">Apple scab fungus</name>
    <dbReference type="NCBI Taxonomy" id="5025"/>
    <lineage>
        <taxon>Eukaryota</taxon>
        <taxon>Fungi</taxon>
        <taxon>Dikarya</taxon>
        <taxon>Ascomycota</taxon>
        <taxon>Pezizomycotina</taxon>
        <taxon>Dothideomycetes</taxon>
        <taxon>Pleosporomycetidae</taxon>
        <taxon>Venturiales</taxon>
        <taxon>Venturiaceae</taxon>
        <taxon>Venturia</taxon>
    </lineage>
</organism>
<feature type="chain" id="PRO_5034346455" evidence="1">
    <location>
        <begin position="23"/>
        <end position="89"/>
    </location>
</feature>
<name>A0A8H3UTY6_VENIN</name>